<dbReference type="RefSeq" id="WP_065545729.1">
    <property type="nucleotide sequence ID" value="NZ_CP016414.1"/>
</dbReference>
<accession>A0A1C7FC11</accession>
<protein>
    <recommendedName>
        <fullName evidence="4">MSHA biogenesis protein MshF</fullName>
    </recommendedName>
</protein>
<evidence type="ECO:0000256" key="1">
    <source>
        <dbReference type="SAM" id="Phobius"/>
    </source>
</evidence>
<keyword evidence="1" id="KW-1133">Transmembrane helix</keyword>
<evidence type="ECO:0008006" key="4">
    <source>
        <dbReference type="Google" id="ProtNLM"/>
    </source>
</evidence>
<keyword evidence="3" id="KW-1185">Reference proteome</keyword>
<evidence type="ECO:0000313" key="2">
    <source>
        <dbReference type="EMBL" id="ANU37491.1"/>
    </source>
</evidence>
<gene>
    <name evidence="2" type="ORF">VSVS05_02396</name>
</gene>
<dbReference type="Proteomes" id="UP000092528">
    <property type="component" value="Chromosome 1"/>
</dbReference>
<dbReference type="GeneID" id="96872612"/>
<keyword evidence="1" id="KW-0472">Membrane</keyword>
<reference evidence="2 3" key="1">
    <citation type="submission" date="2016-07" db="EMBL/GenBank/DDBJ databases">
        <title>Genome sequencing of Vibrio scophthalmi strain VS-05, an isolated from Paralichthys olivaceus.</title>
        <authorList>
            <person name="Han H.-J."/>
        </authorList>
    </citation>
    <scope>NUCLEOTIDE SEQUENCE [LARGE SCALE GENOMIC DNA]</scope>
    <source>
        <strain evidence="2 3">VS-05</strain>
    </source>
</reference>
<dbReference type="STRING" id="45658.VSVS12_00597"/>
<dbReference type="PATRIC" id="fig|45658.7.peg.2367"/>
<evidence type="ECO:0000313" key="3">
    <source>
        <dbReference type="Proteomes" id="UP000092528"/>
    </source>
</evidence>
<sequence>MPSKGNLLANLERSRWVIWLVVLLVILLAFTMAWNKVEREASDTALVVASKRILERANYYKQQWLLSGQPKRLSIEGDSLSFTHNGWVIPQKTLYKTDCRYWLEVLYPERKVLESLPTKITDNSSALDFSCHYSYSDEHAIYVELKNNKFSVSVSFSSE</sequence>
<keyword evidence="1" id="KW-0812">Transmembrane</keyword>
<dbReference type="AlphaFoldDB" id="A0A1C7FC11"/>
<proteinExistence type="predicted"/>
<organism evidence="2 3">
    <name type="scientific">Vibrio scophthalmi</name>
    <dbReference type="NCBI Taxonomy" id="45658"/>
    <lineage>
        <taxon>Bacteria</taxon>
        <taxon>Pseudomonadati</taxon>
        <taxon>Pseudomonadota</taxon>
        <taxon>Gammaproteobacteria</taxon>
        <taxon>Vibrionales</taxon>
        <taxon>Vibrionaceae</taxon>
        <taxon>Vibrio</taxon>
    </lineage>
</organism>
<dbReference type="EMBL" id="CP016414">
    <property type="protein sequence ID" value="ANU37491.1"/>
    <property type="molecule type" value="Genomic_DNA"/>
</dbReference>
<name>A0A1C7FC11_9VIBR</name>
<feature type="transmembrane region" description="Helical" evidence="1">
    <location>
        <begin position="16"/>
        <end position="34"/>
    </location>
</feature>